<dbReference type="AlphaFoldDB" id="A0AA42LJY7"/>
<dbReference type="RefSeq" id="WP_279993477.1">
    <property type="nucleotide sequence ID" value="NZ_JAOCDZ010000001.1"/>
</dbReference>
<sequence length="374" mass="40775">MSHPTSDIITPKALVLDERLTPLERNAWLTFRSLASSDGTVVLSYDALRGYLSSAPGSKRAALETVSRTVLCLRLSTWVALVEYRRNPMTGFSMASRYAVRNQPLAFDDACTEDEDYLPLLERALGHASVTIRQLAQSIIDEAMRHPGRLEKLPATMQARIRRLQHRGDDHDPGSPGGSTARDTPMPEASSDIPKPVPASATAVRTVEQEVLKEVRTYRPQSEVQTSGPDVPIRFRQLPPEQRLAVLAEWDVRCESGGVHNAIAYLYGLIKKAVEGVFELWAARKSTPQQTPVQAINNSLHDSPPAPSPSSSSQAAKPASREVAQRHLEQIRRMLKTPSLPVGQIVGCMVDSGMLPTAPGNTPAAARLGPMGTT</sequence>
<feature type="compositionally biased region" description="Low complexity" evidence="1">
    <location>
        <begin position="309"/>
        <end position="318"/>
    </location>
</feature>
<name>A0AA42LJY7_9BURK</name>
<organism evidence="2 3">
    <name type="scientific">Achromobacter spanius</name>
    <dbReference type="NCBI Taxonomy" id="217203"/>
    <lineage>
        <taxon>Bacteria</taxon>
        <taxon>Pseudomonadati</taxon>
        <taxon>Pseudomonadota</taxon>
        <taxon>Betaproteobacteria</taxon>
        <taxon>Burkholderiales</taxon>
        <taxon>Alcaligenaceae</taxon>
        <taxon>Achromobacter</taxon>
    </lineage>
</organism>
<accession>A0AA42LJY7</accession>
<evidence type="ECO:0000313" key="2">
    <source>
        <dbReference type="EMBL" id="MDH0734339.1"/>
    </source>
</evidence>
<feature type="region of interest" description="Disordered" evidence="1">
    <location>
        <begin position="165"/>
        <end position="202"/>
    </location>
</feature>
<dbReference type="EMBL" id="JAOCDZ010000001">
    <property type="protein sequence ID" value="MDH0734339.1"/>
    <property type="molecule type" value="Genomic_DNA"/>
</dbReference>
<dbReference type="NCBIfam" id="NF040582">
    <property type="entry name" value="STY4528_fam"/>
    <property type="match status" value="1"/>
</dbReference>
<feature type="compositionally biased region" description="Polar residues" evidence="1">
    <location>
        <begin position="288"/>
        <end position="301"/>
    </location>
</feature>
<dbReference type="InterPro" id="IPR047749">
    <property type="entry name" value="STY4528-like"/>
</dbReference>
<feature type="region of interest" description="Disordered" evidence="1">
    <location>
        <begin position="288"/>
        <end position="323"/>
    </location>
</feature>
<proteinExistence type="predicted"/>
<protein>
    <submittedName>
        <fullName evidence="2">STY4528 family pathogenicity island replication protein</fullName>
    </submittedName>
</protein>
<gene>
    <name evidence="2" type="ORF">N5D93_00880</name>
</gene>
<dbReference type="Proteomes" id="UP001161094">
    <property type="component" value="Unassembled WGS sequence"/>
</dbReference>
<reference evidence="2" key="1">
    <citation type="submission" date="2022-09" db="EMBL/GenBank/DDBJ databases">
        <title>Intensive care unit water sources are persistently colonized with multi-drug resistant bacteria and are the site of extensive horizontal gene transfer of antibiotic resistance genes.</title>
        <authorList>
            <person name="Diorio-Toth L."/>
        </authorList>
    </citation>
    <scope>NUCLEOTIDE SEQUENCE</scope>
    <source>
        <strain evidence="2">GD03843</strain>
    </source>
</reference>
<comment type="caution">
    <text evidence="2">The sequence shown here is derived from an EMBL/GenBank/DDBJ whole genome shotgun (WGS) entry which is preliminary data.</text>
</comment>
<evidence type="ECO:0000256" key="1">
    <source>
        <dbReference type="SAM" id="MobiDB-lite"/>
    </source>
</evidence>
<evidence type="ECO:0000313" key="3">
    <source>
        <dbReference type="Proteomes" id="UP001161094"/>
    </source>
</evidence>